<dbReference type="AlphaFoldDB" id="A0A2N5C5M5"/>
<dbReference type="InterPro" id="IPR037171">
    <property type="entry name" value="NagB/RpiA_transferase-like"/>
</dbReference>
<dbReference type="RefSeq" id="WP_101684547.1">
    <property type="nucleotide sequence ID" value="NZ_PJRP01000017.1"/>
</dbReference>
<protein>
    <submittedName>
        <fullName evidence="1">Uncharacterized protein</fullName>
    </submittedName>
</protein>
<proteinExistence type="predicted"/>
<evidence type="ECO:0000313" key="2">
    <source>
        <dbReference type="Proteomes" id="UP000234341"/>
    </source>
</evidence>
<organism evidence="1 2">
    <name type="scientific">Cupriavidus pauculus</name>
    <dbReference type="NCBI Taxonomy" id="82633"/>
    <lineage>
        <taxon>Bacteria</taxon>
        <taxon>Pseudomonadati</taxon>
        <taxon>Pseudomonadota</taxon>
        <taxon>Betaproteobacteria</taxon>
        <taxon>Burkholderiales</taxon>
        <taxon>Burkholderiaceae</taxon>
        <taxon>Cupriavidus</taxon>
    </lineage>
</organism>
<name>A0A2N5C5M5_9BURK</name>
<dbReference type="OrthoDB" id="9862694at2"/>
<dbReference type="EMBL" id="PJRP01000017">
    <property type="protein sequence ID" value="PLP97522.1"/>
    <property type="molecule type" value="Genomic_DNA"/>
</dbReference>
<accession>A0A2N5C5M5</accession>
<gene>
    <name evidence="1" type="ORF">CYJ10_27235</name>
</gene>
<dbReference type="Gene3D" id="3.40.1080.10">
    <property type="entry name" value="Glutaconate Coenzyme A-transferase"/>
    <property type="match status" value="1"/>
</dbReference>
<reference evidence="1 2" key="1">
    <citation type="submission" date="2017-12" db="EMBL/GenBank/DDBJ databases">
        <title>Genome sequence of the active heterotrophic nitrifier-denitrifier, Cupriavidus pauculus UM1.</title>
        <authorList>
            <person name="Putonti C."/>
            <person name="Castignetti D."/>
        </authorList>
    </citation>
    <scope>NUCLEOTIDE SEQUENCE [LARGE SCALE GENOMIC DNA]</scope>
    <source>
        <strain evidence="1 2">UM1</strain>
    </source>
</reference>
<evidence type="ECO:0000313" key="1">
    <source>
        <dbReference type="EMBL" id="PLP97522.1"/>
    </source>
</evidence>
<dbReference type="SUPFAM" id="SSF100950">
    <property type="entry name" value="NagB/RpiA/CoA transferase-like"/>
    <property type="match status" value="1"/>
</dbReference>
<sequence>MSWTPDQMAQQVAMALRDGEFVDVGGGVADDVLRHVSAGTERRVHLGEARSGMTQYPTDDYMDAGFIVTGQDASQAQRTIMFHSSESFAAMSITTADVAIREAADVTQVPTVVSTALQSVRAQRVVFLIKGHRVGSEMWQGPGPGVHVRIVTQKAGYDVAPDGLQKTSA</sequence>
<dbReference type="Proteomes" id="UP000234341">
    <property type="component" value="Unassembled WGS sequence"/>
</dbReference>
<comment type="caution">
    <text evidence="1">The sequence shown here is derived from an EMBL/GenBank/DDBJ whole genome shotgun (WGS) entry which is preliminary data.</text>
</comment>